<dbReference type="SMART" id="SM01004">
    <property type="entry name" value="ALAD"/>
    <property type="match status" value="1"/>
</dbReference>
<dbReference type="EMBL" id="LHXO01000203">
    <property type="protein sequence ID" value="KXA91880.1"/>
    <property type="molecule type" value="Genomic_DNA"/>
</dbReference>
<dbReference type="PIRSF" id="PIRSF001415">
    <property type="entry name" value="Porphbilin_synth"/>
    <property type="match status" value="1"/>
</dbReference>
<evidence type="ECO:0000256" key="12">
    <source>
        <dbReference type="PIRSR" id="PIRSR001415-5"/>
    </source>
</evidence>
<evidence type="ECO:0000313" key="16">
    <source>
        <dbReference type="Proteomes" id="UP000070284"/>
    </source>
</evidence>
<organism evidence="15 16">
    <name type="scientific">candidate division MSBL1 archaeon SCGC-AAA259E19</name>
    <dbReference type="NCBI Taxonomy" id="1698264"/>
    <lineage>
        <taxon>Archaea</taxon>
        <taxon>Methanobacteriati</taxon>
        <taxon>Methanobacteriota</taxon>
        <taxon>candidate division MSBL1</taxon>
    </lineage>
</organism>
<reference evidence="15 16" key="1">
    <citation type="journal article" date="2016" name="Sci. Rep.">
        <title>Metabolic traits of an uncultured archaeal lineage -MSBL1- from brine pools of the Red Sea.</title>
        <authorList>
            <person name="Mwirichia R."/>
            <person name="Alam I."/>
            <person name="Rashid M."/>
            <person name="Vinu M."/>
            <person name="Ba-Alawi W."/>
            <person name="Anthony Kamau A."/>
            <person name="Kamanda Ngugi D."/>
            <person name="Goker M."/>
            <person name="Klenk H.P."/>
            <person name="Bajic V."/>
            <person name="Stingl U."/>
        </authorList>
    </citation>
    <scope>NUCLEOTIDE SEQUENCE [LARGE SCALE GENOMIC DNA]</scope>
    <source>
        <strain evidence="15">SCGC-AAA259E19</strain>
    </source>
</reference>
<keyword evidence="7 13" id="KW-0627">Porphyrin biosynthesis</keyword>
<feature type="binding site" evidence="12">
    <location>
        <position position="239"/>
    </location>
    <ligand>
        <name>Mg(2+)</name>
        <dbReference type="ChEBI" id="CHEBI:18420"/>
    </ligand>
</feature>
<dbReference type="PANTHER" id="PTHR11458:SF0">
    <property type="entry name" value="DELTA-AMINOLEVULINIC ACID DEHYDRATASE"/>
    <property type="match status" value="1"/>
</dbReference>
<dbReference type="AlphaFoldDB" id="A0A133UCK0"/>
<gene>
    <name evidence="15" type="ORF">AKJ65_08300</name>
</gene>
<evidence type="ECO:0000313" key="15">
    <source>
        <dbReference type="EMBL" id="KXA91880.1"/>
    </source>
</evidence>
<dbReference type="InterPro" id="IPR013785">
    <property type="entry name" value="Aldolase_TIM"/>
</dbReference>
<accession>A0A133UCK0</accession>
<dbReference type="PATRIC" id="fig|1698264.3.peg.969"/>
<evidence type="ECO:0000256" key="7">
    <source>
        <dbReference type="ARBA" id="ARBA00023244"/>
    </source>
</evidence>
<evidence type="ECO:0000256" key="10">
    <source>
        <dbReference type="PIRSR" id="PIRSR001415-2"/>
    </source>
</evidence>
<dbReference type="CDD" id="cd00384">
    <property type="entry name" value="ALAD_PBGS"/>
    <property type="match status" value="1"/>
</dbReference>
<keyword evidence="5" id="KW-0350">Heme biosynthesis</keyword>
<keyword evidence="6 13" id="KW-0456">Lyase</keyword>
<dbReference type="PANTHER" id="PTHR11458">
    <property type="entry name" value="DELTA-AMINOLEVULINIC ACID DEHYDRATASE"/>
    <property type="match status" value="1"/>
</dbReference>
<dbReference type="InterPro" id="IPR001731">
    <property type="entry name" value="ALAD"/>
</dbReference>
<evidence type="ECO:0000256" key="8">
    <source>
        <dbReference type="ARBA" id="ARBA00047651"/>
    </source>
</evidence>
<feature type="binding site" evidence="11">
    <location>
        <position position="119"/>
    </location>
    <ligand>
        <name>Zn(2+)</name>
        <dbReference type="ChEBI" id="CHEBI:29105"/>
        <note>catalytic</note>
    </ligand>
</feature>
<sequence length="331" mass="36628">MRFSKTRLRRLRKGKNVRRLTRNVSLSKDDFLYPIFVKEGIEEKREIEGLPGQFHYPLDGLEEVLSKCEELGIPGVLLFGIPREKDEKGSEAFDSEGIVQRAGRKIKKSSELTLFTDTCLCQYTSHGHCGVLSEGGLDNDKSLKILKKVAISQAEAGADYVSPSAMLDGQVKSIRKGLDEEGYGSVGVMSYSAKFNSSFYGPFRAAAESAPKKIEGSSKLDGRKTYQMSYGASDQPLREISLDMREGADIVMVKPALPYLDIIRRASESFDIPISAYQVSGEYAMIKEASRSGVIDEKDAFLESLVSIKRAGANFIITYAALDVARWLDES</sequence>
<protein>
    <recommendedName>
        <fullName evidence="4 13">Delta-aminolevulinic acid dehydratase</fullName>
        <ecNumber evidence="3 13">4.2.1.24</ecNumber>
    </recommendedName>
</protein>
<evidence type="ECO:0000256" key="6">
    <source>
        <dbReference type="ARBA" id="ARBA00023239"/>
    </source>
</evidence>
<dbReference type="InterPro" id="IPR030656">
    <property type="entry name" value="ALAD_AS"/>
</dbReference>
<feature type="binding site" evidence="11">
    <location>
        <position position="129"/>
    </location>
    <ligand>
        <name>Zn(2+)</name>
        <dbReference type="ChEBI" id="CHEBI:29105"/>
        <note>catalytic</note>
    </ligand>
</feature>
<feature type="binding site" evidence="11">
    <location>
        <position position="121"/>
    </location>
    <ligand>
        <name>Zn(2+)</name>
        <dbReference type="ChEBI" id="CHEBI:29105"/>
        <note>catalytic</note>
    </ligand>
</feature>
<feature type="binding site" evidence="10">
    <location>
        <position position="204"/>
    </location>
    <ligand>
        <name>5-aminolevulinate</name>
        <dbReference type="ChEBI" id="CHEBI:356416"/>
        <label>1</label>
    </ligand>
</feature>
<evidence type="ECO:0000256" key="13">
    <source>
        <dbReference type="RuleBase" id="RU000515"/>
    </source>
</evidence>
<comment type="subunit">
    <text evidence="13">Homooctamer.</text>
</comment>
<comment type="pathway">
    <text evidence="1">Porphyrin-containing compound metabolism; protoporphyrin-IX biosynthesis; coproporphyrinogen-III from 5-aminolevulinate: step 1/4.</text>
</comment>
<comment type="catalytic activity">
    <reaction evidence="8 13">
        <text>2 5-aminolevulinate = porphobilinogen + 2 H2O + H(+)</text>
        <dbReference type="Rhea" id="RHEA:24064"/>
        <dbReference type="ChEBI" id="CHEBI:15377"/>
        <dbReference type="ChEBI" id="CHEBI:15378"/>
        <dbReference type="ChEBI" id="CHEBI:58126"/>
        <dbReference type="ChEBI" id="CHEBI:356416"/>
        <dbReference type="EC" id="4.2.1.24"/>
    </reaction>
</comment>
<feature type="active site" description="Schiff-base intermediate with substrate" evidence="9">
    <location>
        <position position="254"/>
    </location>
</feature>
<evidence type="ECO:0000256" key="14">
    <source>
        <dbReference type="RuleBase" id="RU004161"/>
    </source>
</evidence>
<evidence type="ECO:0000256" key="3">
    <source>
        <dbReference type="ARBA" id="ARBA00012053"/>
    </source>
</evidence>
<dbReference type="Proteomes" id="UP000070284">
    <property type="component" value="Unassembled WGS sequence"/>
</dbReference>
<feature type="active site" description="Schiff-base intermediate with substrate" evidence="9">
    <location>
        <position position="194"/>
    </location>
</feature>
<dbReference type="PROSITE" id="PS00169">
    <property type="entry name" value="D_ALA_DEHYDRATASE"/>
    <property type="match status" value="1"/>
</dbReference>
<comment type="similarity">
    <text evidence="2 14">Belongs to the ALAD family.</text>
</comment>
<evidence type="ECO:0000256" key="1">
    <source>
        <dbReference type="ARBA" id="ARBA00004694"/>
    </source>
</evidence>
<feature type="binding site" evidence="10">
    <location>
        <position position="319"/>
    </location>
    <ligand>
        <name>5-aminolevulinate</name>
        <dbReference type="ChEBI" id="CHEBI:356416"/>
        <label>2</label>
    </ligand>
</feature>
<evidence type="ECO:0000256" key="2">
    <source>
        <dbReference type="ARBA" id="ARBA00008055"/>
    </source>
</evidence>
<dbReference type="SUPFAM" id="SSF51569">
    <property type="entry name" value="Aldolase"/>
    <property type="match status" value="1"/>
</dbReference>
<dbReference type="PRINTS" id="PR00144">
    <property type="entry name" value="DALDHYDRTASE"/>
</dbReference>
<dbReference type="GO" id="GO:0005829">
    <property type="term" value="C:cytosol"/>
    <property type="evidence" value="ECO:0007669"/>
    <property type="project" value="TreeGrafter"/>
</dbReference>
<dbReference type="Pfam" id="PF00490">
    <property type="entry name" value="ALAD"/>
    <property type="match status" value="1"/>
</dbReference>
<evidence type="ECO:0000256" key="9">
    <source>
        <dbReference type="PIRSR" id="PIRSR001415-1"/>
    </source>
</evidence>
<keyword evidence="11" id="KW-0479">Metal-binding</keyword>
<keyword evidence="16" id="KW-1185">Reference proteome</keyword>
<keyword evidence="12" id="KW-0460">Magnesium</keyword>
<feature type="binding site" evidence="10">
    <location>
        <position position="280"/>
    </location>
    <ligand>
        <name>5-aminolevulinate</name>
        <dbReference type="ChEBI" id="CHEBI:356416"/>
        <label>2</label>
    </ligand>
</feature>
<dbReference type="NCBIfam" id="NF006762">
    <property type="entry name" value="PRK09283.1"/>
    <property type="match status" value="1"/>
</dbReference>
<dbReference type="GO" id="GO:0008270">
    <property type="term" value="F:zinc ion binding"/>
    <property type="evidence" value="ECO:0007669"/>
    <property type="project" value="TreeGrafter"/>
</dbReference>
<dbReference type="Gene3D" id="3.20.20.70">
    <property type="entry name" value="Aldolase class I"/>
    <property type="match status" value="1"/>
</dbReference>
<evidence type="ECO:0000256" key="11">
    <source>
        <dbReference type="PIRSR" id="PIRSR001415-3"/>
    </source>
</evidence>
<comment type="caution">
    <text evidence="15">The sequence shown here is derived from an EMBL/GenBank/DDBJ whole genome shotgun (WGS) entry which is preliminary data.</text>
</comment>
<dbReference type="FunFam" id="3.20.20.70:FF:000019">
    <property type="entry name" value="Delta-aminolevulinic acid dehydratase"/>
    <property type="match status" value="1"/>
</dbReference>
<name>A0A133UCK0_9EURY</name>
<evidence type="ECO:0000256" key="4">
    <source>
        <dbReference type="ARBA" id="ARBA00020771"/>
    </source>
</evidence>
<proteinExistence type="inferred from homology"/>
<dbReference type="EC" id="4.2.1.24" evidence="3 13"/>
<keyword evidence="11" id="KW-0862">Zinc</keyword>
<dbReference type="GO" id="GO:0004655">
    <property type="term" value="F:porphobilinogen synthase activity"/>
    <property type="evidence" value="ECO:0007669"/>
    <property type="project" value="UniProtKB-EC"/>
</dbReference>
<feature type="binding site" evidence="10">
    <location>
        <position position="223"/>
    </location>
    <ligand>
        <name>5-aminolevulinate</name>
        <dbReference type="ChEBI" id="CHEBI:356416"/>
        <label>1</label>
    </ligand>
</feature>
<dbReference type="GO" id="GO:0006782">
    <property type="term" value="P:protoporphyrinogen IX biosynthetic process"/>
    <property type="evidence" value="ECO:0007669"/>
    <property type="project" value="UniProtKB-UniPathway"/>
</dbReference>
<dbReference type="UniPathway" id="UPA00251">
    <property type="reaction ID" value="UER00318"/>
</dbReference>
<evidence type="ECO:0000256" key="5">
    <source>
        <dbReference type="ARBA" id="ARBA00023133"/>
    </source>
</evidence>